<accession>A0A1V3G840</accession>
<gene>
    <name evidence="2" type="ORF">UN64_10870</name>
</gene>
<feature type="transmembrane region" description="Helical" evidence="1">
    <location>
        <begin position="45"/>
        <end position="66"/>
    </location>
</feature>
<dbReference type="OrthoDB" id="2864326at2"/>
<keyword evidence="1" id="KW-0472">Membrane</keyword>
<evidence type="ECO:0000313" key="2">
    <source>
        <dbReference type="EMBL" id="OOE12569.1"/>
    </source>
</evidence>
<evidence type="ECO:0000256" key="1">
    <source>
        <dbReference type="SAM" id="Phobius"/>
    </source>
</evidence>
<dbReference type="Proteomes" id="UP000188597">
    <property type="component" value="Unassembled WGS sequence"/>
</dbReference>
<feature type="transmembrane region" description="Helical" evidence="1">
    <location>
        <begin position="108"/>
        <end position="127"/>
    </location>
</feature>
<reference evidence="2 3" key="1">
    <citation type="submission" date="2016-11" db="EMBL/GenBank/DDBJ databases">
        <authorList>
            <person name="Jaros S."/>
            <person name="Januszkiewicz K."/>
            <person name="Wedrychowicz H."/>
        </authorList>
    </citation>
    <scope>NUCLEOTIDE SEQUENCE [LARGE SCALE GENOMIC DNA]</scope>
    <source>
        <strain evidence="2 3">Con a/3</strain>
    </source>
</reference>
<protein>
    <submittedName>
        <fullName evidence="2">Uncharacterized protein</fullName>
    </submittedName>
</protein>
<dbReference type="RefSeq" id="WP_077362554.1">
    <property type="nucleotide sequence ID" value="NZ_MQMF01000002.1"/>
</dbReference>
<proteinExistence type="predicted"/>
<comment type="caution">
    <text evidence="2">The sequence shown here is derived from an EMBL/GenBank/DDBJ whole genome shotgun (WGS) entry which is preliminary data.</text>
</comment>
<keyword evidence="1" id="KW-0812">Transmembrane</keyword>
<organism evidence="2 3">
    <name type="scientific">Fictibacillus arsenicus</name>
    <dbReference type="NCBI Taxonomy" id="255247"/>
    <lineage>
        <taxon>Bacteria</taxon>
        <taxon>Bacillati</taxon>
        <taxon>Bacillota</taxon>
        <taxon>Bacilli</taxon>
        <taxon>Bacillales</taxon>
        <taxon>Fictibacillaceae</taxon>
        <taxon>Fictibacillus</taxon>
    </lineage>
</organism>
<keyword evidence="1" id="KW-1133">Transmembrane helix</keyword>
<sequence length="146" mass="17088">MKTISVIMSAIISSMLLVISEYFSFSTVAERADYYEYYSPFGSFLLYTAFQVPFYIILGIPVTYLIDFICKKIVVKNIVKLYFVRLFLFTLVAFLLPTVARGEIAIETIVYFGLIPVLTYFHVLLFVRKYLNCKREKPQYLLLKKH</sequence>
<dbReference type="EMBL" id="MQMF01000002">
    <property type="protein sequence ID" value="OOE12569.1"/>
    <property type="molecule type" value="Genomic_DNA"/>
</dbReference>
<feature type="transmembrane region" description="Helical" evidence="1">
    <location>
        <begin position="7"/>
        <end position="25"/>
    </location>
</feature>
<dbReference type="AlphaFoldDB" id="A0A1V3G840"/>
<name>A0A1V3G840_9BACL</name>
<feature type="transmembrane region" description="Helical" evidence="1">
    <location>
        <begin position="78"/>
        <end position="96"/>
    </location>
</feature>
<evidence type="ECO:0000313" key="3">
    <source>
        <dbReference type="Proteomes" id="UP000188597"/>
    </source>
</evidence>